<protein>
    <recommendedName>
        <fullName evidence="9">Gamma-glutamyltransferase</fullName>
    </recommendedName>
</protein>
<name>A0A2V5KZM2_9BACL</name>
<comment type="similarity">
    <text evidence="1">Belongs to the gamma-glutamyltransferase family.</text>
</comment>
<feature type="signal peptide" evidence="6">
    <location>
        <begin position="1"/>
        <end position="29"/>
    </location>
</feature>
<evidence type="ECO:0000313" key="7">
    <source>
        <dbReference type="EMBL" id="PYI55626.1"/>
    </source>
</evidence>
<dbReference type="GO" id="GO:0016740">
    <property type="term" value="F:transferase activity"/>
    <property type="evidence" value="ECO:0007669"/>
    <property type="project" value="UniProtKB-KW"/>
</dbReference>
<evidence type="ECO:0000256" key="5">
    <source>
        <dbReference type="SAM" id="MobiDB-lite"/>
    </source>
</evidence>
<dbReference type="Proteomes" id="UP000247476">
    <property type="component" value="Unassembled WGS sequence"/>
</dbReference>
<organism evidence="7 8">
    <name type="scientific">Paenibacillus flagellatus</name>
    <dbReference type="NCBI Taxonomy" id="2211139"/>
    <lineage>
        <taxon>Bacteria</taxon>
        <taxon>Bacillati</taxon>
        <taxon>Bacillota</taxon>
        <taxon>Bacilli</taxon>
        <taxon>Bacillales</taxon>
        <taxon>Paenibacillaceae</taxon>
        <taxon>Paenibacillus</taxon>
    </lineage>
</organism>
<keyword evidence="8" id="KW-1185">Reference proteome</keyword>
<sequence length="1032" mass="111103">MLKKRKARAAAGALLAAALLVQAPVAVQADRLPWYEQEWNVTGTGGAAATEHPLATKAAMDIMRAGGNAVEAAIAASAVQGVVRPFSGGIGGGGYMHIYLKDQNRFVVLDHRSAAAGTFGPHSFLDANGKEYDDDIREISGISVGVPGVVKAWETALQQYGTGLSLATILQPAIDAAENGFYADHNFIRELTENAPRFRNYQSTIDLFLNPDGSVPPAGTLMKNEDLADTYRLIAQQGSSAFYNGPIGQAIVDAVYSPPTVANPPNLVLPGSMSLADLQNYTVRTTDPVKVQYRGYDIYGPAPSSSGGTTVGEALNILEGYDMANLPREEALHYYLEASRRAFADRTYLGDPSTYSGAMPVAGLLNEEYAEHIRQYIDDRASEGVVPAGDPWPYDANPSLKAKPLHAAGKVALAYDFAGGANGSGWDPAKFATQTRNASSTIQVQNEAGKLHIDSGLNAYARAESTMAPVSDSELLVRFKMDALTGDRNLRFWLRADGWNGSTSPHNGYGFELNTADDTVRFIRTRQSNGVFGLGTFNHARTTDWQWLRFRVEGDQLKVRLWKDGEHEPRQDWSFEIEDDSVVGKGKLMLAGIELTGSAGTGGSFQVDDIVVAELNPAAFRADFTGVADGASWDSTGGFTTQFGRGASNPGVGSSIAVNDESGHIALERNQFSYARAQANMPSLYDSELLVKFRINELGGDRNLRFWLRSDGWNSLAAPHNGYGLEVKSGSDKLRILRTRNSNGAFALAEIDHPRTTNWQWLRFRVEGEGIKVRVWEDGTPEPIDWLHERSNADVTAPGTFKLVAVESTGSPTGTGGTFDVDDMQVYDLDVLKTRQSTIHLTVADEDGNIVAYTHTLNSIGGNGMVVPGYGILLNDELAPRVPSSNPPGHPDGPRPGMRPLSSMSPTIVMKDGEPVLALGSPGGSTIITTVLQTLVNYLDFGMTLPQAVTAPRLSQGNSSAVGHTLIEPEFLTTPEYDQLRARGQRFDVTGLSYGIGAVNAIEFLPNGQVRAVSEQVRRGGGSAMVDSEYVP</sequence>
<accession>A0A2V5KZM2</accession>
<dbReference type="AlphaFoldDB" id="A0A2V5KZM2"/>
<keyword evidence="4" id="KW-0865">Zymogen</keyword>
<keyword evidence="6" id="KW-0732">Signal</keyword>
<proteinExistence type="inferred from homology"/>
<dbReference type="InterPro" id="IPR051792">
    <property type="entry name" value="GGT_bact"/>
</dbReference>
<dbReference type="Pfam" id="PF01019">
    <property type="entry name" value="G_glu_transpept"/>
    <property type="match status" value="2"/>
</dbReference>
<dbReference type="RefSeq" id="WP_110839426.1">
    <property type="nucleotide sequence ID" value="NZ_QJVJ01000003.1"/>
</dbReference>
<dbReference type="EMBL" id="QJVJ01000003">
    <property type="protein sequence ID" value="PYI55626.1"/>
    <property type="molecule type" value="Genomic_DNA"/>
</dbReference>
<dbReference type="Gene3D" id="3.60.20.40">
    <property type="match status" value="1"/>
</dbReference>
<keyword evidence="2" id="KW-0808">Transferase</keyword>
<dbReference type="PRINTS" id="PR01210">
    <property type="entry name" value="GGTRANSPTASE"/>
</dbReference>
<comment type="caution">
    <text evidence="7">The sequence shown here is derived from an EMBL/GenBank/DDBJ whole genome shotgun (WGS) entry which is preliminary data.</text>
</comment>
<dbReference type="OrthoDB" id="9781342at2"/>
<evidence type="ECO:0000256" key="1">
    <source>
        <dbReference type="ARBA" id="ARBA00009381"/>
    </source>
</evidence>
<evidence type="ECO:0000256" key="3">
    <source>
        <dbReference type="ARBA" id="ARBA00022801"/>
    </source>
</evidence>
<feature type="chain" id="PRO_5016045244" description="Gamma-glutamyltransferase" evidence="6">
    <location>
        <begin position="30"/>
        <end position="1032"/>
    </location>
</feature>
<dbReference type="Gene3D" id="1.10.246.130">
    <property type="match status" value="1"/>
</dbReference>
<evidence type="ECO:0008006" key="9">
    <source>
        <dbReference type="Google" id="ProtNLM"/>
    </source>
</evidence>
<dbReference type="InterPro" id="IPR043137">
    <property type="entry name" value="GGT_ssub_C"/>
</dbReference>
<reference evidence="7 8" key="1">
    <citation type="submission" date="2018-05" db="EMBL/GenBank/DDBJ databases">
        <title>Paenibacillus flagellatus sp. nov., isolated from selenium mineral soil.</title>
        <authorList>
            <person name="Dai X."/>
        </authorList>
    </citation>
    <scope>NUCLEOTIDE SEQUENCE [LARGE SCALE GENOMIC DNA]</scope>
    <source>
        <strain evidence="7 8">DXL2</strain>
    </source>
</reference>
<evidence type="ECO:0000256" key="4">
    <source>
        <dbReference type="ARBA" id="ARBA00023145"/>
    </source>
</evidence>
<evidence type="ECO:0000256" key="2">
    <source>
        <dbReference type="ARBA" id="ARBA00022679"/>
    </source>
</evidence>
<keyword evidence="3" id="KW-0378">Hydrolase</keyword>
<gene>
    <name evidence="7" type="ORF">DLM86_07815</name>
</gene>
<dbReference type="PANTHER" id="PTHR43199:SF1">
    <property type="entry name" value="GLUTATHIONE HYDROLASE PROENZYME"/>
    <property type="match status" value="1"/>
</dbReference>
<dbReference type="InterPro" id="IPR029055">
    <property type="entry name" value="Ntn_hydrolases_N"/>
</dbReference>
<evidence type="ECO:0000313" key="8">
    <source>
        <dbReference type="Proteomes" id="UP000247476"/>
    </source>
</evidence>
<dbReference type="InterPro" id="IPR043138">
    <property type="entry name" value="GGT_lsub"/>
</dbReference>
<dbReference type="SUPFAM" id="SSF56235">
    <property type="entry name" value="N-terminal nucleophile aminohydrolases (Ntn hydrolases)"/>
    <property type="match status" value="2"/>
</dbReference>
<feature type="region of interest" description="Disordered" evidence="5">
    <location>
        <begin position="881"/>
        <end position="905"/>
    </location>
</feature>
<evidence type="ECO:0000256" key="6">
    <source>
        <dbReference type="SAM" id="SignalP"/>
    </source>
</evidence>
<dbReference type="GO" id="GO:0016787">
    <property type="term" value="F:hydrolase activity"/>
    <property type="evidence" value="ECO:0007669"/>
    <property type="project" value="UniProtKB-KW"/>
</dbReference>
<dbReference type="PANTHER" id="PTHR43199">
    <property type="entry name" value="GLUTATHIONE HYDROLASE"/>
    <property type="match status" value="1"/>
</dbReference>
<dbReference type="Gene3D" id="2.60.120.560">
    <property type="entry name" value="Exo-inulinase, domain 1"/>
    <property type="match status" value="2"/>
</dbReference>